<dbReference type="AlphaFoldDB" id="A0A6J5CV54"/>
<reference evidence="2 3" key="1">
    <citation type="submission" date="2020-04" db="EMBL/GenBank/DDBJ databases">
        <authorList>
            <person name="De Canck E."/>
        </authorList>
    </citation>
    <scope>NUCLEOTIDE SEQUENCE [LARGE SCALE GENOMIC DNA]</scope>
    <source>
        <strain evidence="2 3">LMG 29542</strain>
    </source>
</reference>
<organism evidence="2 3">
    <name type="scientific">Paraburkholderia humisilvae</name>
    <dbReference type="NCBI Taxonomy" id="627669"/>
    <lineage>
        <taxon>Bacteria</taxon>
        <taxon>Pseudomonadati</taxon>
        <taxon>Pseudomonadota</taxon>
        <taxon>Betaproteobacteria</taxon>
        <taxon>Burkholderiales</taxon>
        <taxon>Burkholderiaceae</taxon>
        <taxon>Paraburkholderia</taxon>
    </lineage>
</organism>
<protein>
    <submittedName>
        <fullName evidence="2">Uncharacterized protein</fullName>
    </submittedName>
</protein>
<evidence type="ECO:0000313" key="2">
    <source>
        <dbReference type="EMBL" id="CAB3745829.1"/>
    </source>
</evidence>
<keyword evidence="3" id="KW-1185">Reference proteome</keyword>
<proteinExistence type="predicted"/>
<gene>
    <name evidence="2" type="ORF">LMG29542_00054</name>
</gene>
<evidence type="ECO:0000256" key="1">
    <source>
        <dbReference type="SAM" id="MobiDB-lite"/>
    </source>
</evidence>
<name>A0A6J5CV54_9BURK</name>
<evidence type="ECO:0000313" key="3">
    <source>
        <dbReference type="Proteomes" id="UP000494363"/>
    </source>
</evidence>
<accession>A0A6J5CV54</accession>
<feature type="compositionally biased region" description="Basic and acidic residues" evidence="1">
    <location>
        <begin position="141"/>
        <end position="160"/>
    </location>
</feature>
<dbReference type="RefSeq" id="WP_377695648.1">
    <property type="nucleotide sequence ID" value="NZ_JBHLTK010000475.1"/>
</dbReference>
<feature type="region of interest" description="Disordered" evidence="1">
    <location>
        <begin position="141"/>
        <end position="174"/>
    </location>
</feature>
<dbReference type="Proteomes" id="UP000494363">
    <property type="component" value="Unassembled WGS sequence"/>
</dbReference>
<dbReference type="EMBL" id="CADIKH010000001">
    <property type="protein sequence ID" value="CAB3745829.1"/>
    <property type="molecule type" value="Genomic_DNA"/>
</dbReference>
<sequence length="174" mass="19271">MLFESAKLYIYAYDRPISRLALDVLDIERFEGPGMLTPQLRLTVAAPPLVPASADILRAAVELCGSRLFEQPYRLLLDSMGLVGPRAAAEVFVLLIGESGLTEEVETIGGAFIAVFDRYQGTFLRDAREWLALHSTSWRSTRDVDSGANRPRSDGSEKTTRCAPHRAAHEPRPK</sequence>